<feature type="compositionally biased region" description="Low complexity" evidence="7">
    <location>
        <begin position="527"/>
        <end position="539"/>
    </location>
</feature>
<feature type="transmembrane region" description="Helical" evidence="6">
    <location>
        <begin position="107"/>
        <end position="134"/>
    </location>
</feature>
<dbReference type="AlphaFoldDB" id="A0AAQ4DVE6"/>
<evidence type="ECO:0000256" key="5">
    <source>
        <dbReference type="ARBA" id="ARBA00023136"/>
    </source>
</evidence>
<feature type="transmembrane region" description="Helical" evidence="6">
    <location>
        <begin position="439"/>
        <end position="465"/>
    </location>
</feature>
<dbReference type="GO" id="GO:0005886">
    <property type="term" value="C:plasma membrane"/>
    <property type="evidence" value="ECO:0007669"/>
    <property type="project" value="TreeGrafter"/>
</dbReference>
<evidence type="ECO:0000256" key="7">
    <source>
        <dbReference type="SAM" id="MobiDB-lite"/>
    </source>
</evidence>
<keyword evidence="4 6" id="KW-1133">Transmembrane helix</keyword>
<keyword evidence="5 6" id="KW-0472">Membrane</keyword>
<feature type="transmembrane region" description="Helical" evidence="6">
    <location>
        <begin position="154"/>
        <end position="175"/>
    </location>
</feature>
<evidence type="ECO:0000256" key="3">
    <source>
        <dbReference type="ARBA" id="ARBA00022692"/>
    </source>
</evidence>
<comment type="caution">
    <text evidence="6">Lacks conserved residue(s) required for the propagation of feature annotation.</text>
</comment>
<dbReference type="PANTHER" id="PTHR12308">
    <property type="entry name" value="ANOCTAMIN"/>
    <property type="match status" value="1"/>
</dbReference>
<feature type="domain" description="Anoctamin transmembrane" evidence="8">
    <location>
        <begin position="309"/>
        <end position="488"/>
    </location>
</feature>
<evidence type="ECO:0000256" key="6">
    <source>
        <dbReference type="RuleBase" id="RU280814"/>
    </source>
</evidence>
<comment type="similarity">
    <text evidence="2 6">Belongs to the anoctamin family.</text>
</comment>
<feature type="transmembrane region" description="Helical" evidence="6">
    <location>
        <begin position="390"/>
        <end position="413"/>
    </location>
</feature>
<evidence type="ECO:0000256" key="1">
    <source>
        <dbReference type="ARBA" id="ARBA00004141"/>
    </source>
</evidence>
<feature type="transmembrane region" description="Helical" evidence="6">
    <location>
        <begin position="225"/>
        <end position="249"/>
    </location>
</feature>
<organism evidence="9 10">
    <name type="scientific">Amblyomma americanum</name>
    <name type="common">Lone star tick</name>
    <dbReference type="NCBI Taxonomy" id="6943"/>
    <lineage>
        <taxon>Eukaryota</taxon>
        <taxon>Metazoa</taxon>
        <taxon>Ecdysozoa</taxon>
        <taxon>Arthropoda</taxon>
        <taxon>Chelicerata</taxon>
        <taxon>Arachnida</taxon>
        <taxon>Acari</taxon>
        <taxon>Parasitiformes</taxon>
        <taxon>Ixodida</taxon>
        <taxon>Ixodoidea</taxon>
        <taxon>Ixodidae</taxon>
        <taxon>Amblyomminae</taxon>
        <taxon>Amblyomma</taxon>
    </lineage>
</organism>
<gene>
    <name evidence="9" type="ORF">V5799_006784</name>
</gene>
<feature type="region of interest" description="Disordered" evidence="7">
    <location>
        <begin position="527"/>
        <end position="550"/>
    </location>
</feature>
<dbReference type="InterPro" id="IPR049452">
    <property type="entry name" value="Anoctamin_TM"/>
</dbReference>
<evidence type="ECO:0000259" key="8">
    <source>
        <dbReference type="Pfam" id="PF04547"/>
    </source>
</evidence>
<accession>A0AAQ4DVE6</accession>
<protein>
    <recommendedName>
        <fullName evidence="6">Anoctamin</fullName>
    </recommendedName>
</protein>
<dbReference type="Proteomes" id="UP001321473">
    <property type="component" value="Unassembled WGS sequence"/>
</dbReference>
<dbReference type="GO" id="GO:0005254">
    <property type="term" value="F:chloride channel activity"/>
    <property type="evidence" value="ECO:0007669"/>
    <property type="project" value="TreeGrafter"/>
</dbReference>
<evidence type="ECO:0000256" key="4">
    <source>
        <dbReference type="ARBA" id="ARBA00022989"/>
    </source>
</evidence>
<evidence type="ECO:0000256" key="2">
    <source>
        <dbReference type="ARBA" id="ARBA00009671"/>
    </source>
</evidence>
<name>A0AAQ4DVE6_AMBAM</name>
<evidence type="ECO:0000313" key="10">
    <source>
        <dbReference type="Proteomes" id="UP001321473"/>
    </source>
</evidence>
<evidence type="ECO:0000313" key="9">
    <source>
        <dbReference type="EMBL" id="KAK8766436.1"/>
    </source>
</evidence>
<keyword evidence="10" id="KW-1185">Reference proteome</keyword>
<dbReference type="InterPro" id="IPR007632">
    <property type="entry name" value="Anoctamin"/>
</dbReference>
<reference evidence="9 10" key="1">
    <citation type="journal article" date="2023" name="Arcadia Sci">
        <title>De novo assembly of a long-read Amblyomma americanum tick genome.</title>
        <authorList>
            <person name="Chou S."/>
            <person name="Poskanzer K.E."/>
            <person name="Rollins M."/>
            <person name="Thuy-Boun P.S."/>
        </authorList>
    </citation>
    <scope>NUCLEOTIDE SEQUENCE [LARGE SCALE GENOMIC DNA]</scope>
    <source>
        <strain evidence="9">F_SG_1</strain>
        <tissue evidence="9">Salivary glands</tissue>
    </source>
</reference>
<comment type="subcellular location">
    <subcellularLocation>
        <location evidence="1 6">Membrane</location>
        <topology evidence="1 6">Multi-pass membrane protein</topology>
    </subcellularLocation>
</comment>
<proteinExistence type="inferred from homology"/>
<feature type="transmembrane region" description="Helical" evidence="6">
    <location>
        <begin position="269"/>
        <end position="287"/>
    </location>
</feature>
<dbReference type="PANTHER" id="PTHR12308:SF73">
    <property type="entry name" value="ANOCTAMIN"/>
    <property type="match status" value="1"/>
</dbReference>
<dbReference type="EMBL" id="JARKHS020026350">
    <property type="protein sequence ID" value="KAK8766436.1"/>
    <property type="molecule type" value="Genomic_DNA"/>
</dbReference>
<feature type="domain" description="Anoctamin transmembrane" evidence="8">
    <location>
        <begin position="96"/>
        <end position="288"/>
    </location>
</feature>
<dbReference type="Pfam" id="PF04547">
    <property type="entry name" value="Anoctamin"/>
    <property type="match status" value="2"/>
</dbReference>
<keyword evidence="3 6" id="KW-0812">Transmembrane</keyword>
<feature type="compositionally biased region" description="Basic residues" evidence="7">
    <location>
        <begin position="540"/>
        <end position="550"/>
    </location>
</feature>
<sequence>MRFGLSYLLMKSVYLDAFVVHDRSALEPVYVPGEMPAPSRPQPLSALKVSDSVHVLDDERFPPMAPAAAASTAEDTRARLDHQWRKLVGGQPLDCIRDYFGEKISFYFAWVGTFIASLVVPAVIGLGVFFFGVIEKDVNAIIYTVDVIKAAGDTFLTPFFAFTVCLWGTVFLEIWKRRQASLAHRWNVDHFSVEEPEMPQYYGTVAVRDPITGELSWHYPMSHRIAKYCCSVGFFVMMSIVVLISVLAVTLYQVYMYNAYCNSETTCEVVHGSVVAPVLNTISIMVLGKGRSGLFGLGDQFRDRCGHPGRDTCMSLLSLQLLILMIVKPFPKFCYDVIWPLMKKVLRKWGIMYRVADEKVSDQHFLLRELYKQDDPEFRRDEFAEKIIQYGYLMLFAASFPLAPLLALLYNMFDLRIDGNRLLWLNRRPVPFRDDDIGMWFHLFGFINVCGVVSNAFLIAFTSTFGRNLKSDYRRFIFVIAFEERQLLSHMMSKVAALQDRLLGGSGATASQTGSAATTAAAAAGVASAGEGPAGGSQALRRKLSLTREE</sequence>
<comment type="caution">
    <text evidence="9">The sequence shown here is derived from an EMBL/GenBank/DDBJ whole genome shotgun (WGS) entry which is preliminary data.</text>
</comment>